<dbReference type="HAMAP" id="MF_00120">
    <property type="entry name" value="GatA"/>
    <property type="match status" value="1"/>
</dbReference>
<dbReference type="InterPro" id="IPR036928">
    <property type="entry name" value="AS_sf"/>
</dbReference>
<dbReference type="InterPro" id="IPR020556">
    <property type="entry name" value="Amidase_CS"/>
</dbReference>
<dbReference type="Gene3D" id="3.90.1300.10">
    <property type="entry name" value="Amidase signature (AS) domain"/>
    <property type="match status" value="1"/>
</dbReference>
<evidence type="ECO:0000256" key="4">
    <source>
        <dbReference type="ARBA" id="ARBA00022840"/>
    </source>
</evidence>
<evidence type="ECO:0000313" key="10">
    <source>
        <dbReference type="EMBL" id="SDC28893.1"/>
    </source>
</evidence>
<evidence type="ECO:0000313" key="11">
    <source>
        <dbReference type="Proteomes" id="UP000198943"/>
    </source>
</evidence>
<keyword evidence="10" id="KW-0808">Transferase</keyword>
<dbReference type="AlphaFoldDB" id="A0A1G6KD62"/>
<keyword evidence="5 8" id="KW-0648">Protein biosynthesis</keyword>
<dbReference type="NCBIfam" id="TIGR00132">
    <property type="entry name" value="gatA"/>
    <property type="match status" value="1"/>
</dbReference>
<comment type="similarity">
    <text evidence="1 8">Belongs to the amidase family. GatA subfamily.</text>
</comment>
<reference evidence="11" key="1">
    <citation type="submission" date="2016-10" db="EMBL/GenBank/DDBJ databases">
        <authorList>
            <person name="Varghese N."/>
            <person name="Submissions S."/>
        </authorList>
    </citation>
    <scope>NUCLEOTIDE SEQUENCE [LARGE SCALE GENOMIC DNA]</scope>
    <source>
        <strain evidence="11">DSM 11005</strain>
    </source>
</reference>
<protein>
    <recommendedName>
        <fullName evidence="8">Glutamyl-tRNA(Gln) amidotransferase subunit A</fullName>
        <shortName evidence="8">Glu-ADT subunit A</shortName>
        <ecNumber evidence="8">6.3.5.7</ecNumber>
    </recommendedName>
</protein>
<feature type="domain" description="Amidase" evidence="9">
    <location>
        <begin position="24"/>
        <end position="465"/>
    </location>
</feature>
<feature type="active site" description="Charge relay system" evidence="8">
    <location>
        <position position="154"/>
    </location>
</feature>
<evidence type="ECO:0000256" key="7">
    <source>
        <dbReference type="ARBA" id="ARBA00047407"/>
    </source>
</evidence>
<dbReference type="InterPro" id="IPR004412">
    <property type="entry name" value="GatA"/>
</dbReference>
<dbReference type="OrthoDB" id="9811471at2"/>
<keyword evidence="2 8" id="KW-0436">Ligase</keyword>
<dbReference type="InterPro" id="IPR000120">
    <property type="entry name" value="Amidase"/>
</dbReference>
<name>A0A1G6KD62_9FIRM</name>
<dbReference type="PANTHER" id="PTHR11895">
    <property type="entry name" value="TRANSAMIDASE"/>
    <property type="match status" value="1"/>
</dbReference>
<comment type="function">
    <text evidence="6 8">Allows the formation of correctly charged Gln-tRNA(Gln) through the transamidation of misacylated Glu-tRNA(Gln) in organisms which lack glutaminyl-tRNA synthetase. The reaction takes place in the presence of glutamine and ATP through an activated gamma-phospho-Glu-tRNA(Gln).</text>
</comment>
<dbReference type="EMBL" id="FMYW01000004">
    <property type="protein sequence ID" value="SDC28893.1"/>
    <property type="molecule type" value="Genomic_DNA"/>
</dbReference>
<dbReference type="InterPro" id="IPR023631">
    <property type="entry name" value="Amidase_dom"/>
</dbReference>
<dbReference type="PROSITE" id="PS00571">
    <property type="entry name" value="AMIDASES"/>
    <property type="match status" value="1"/>
</dbReference>
<accession>A0A1G6KD62</accession>
<dbReference type="GO" id="GO:0050567">
    <property type="term" value="F:glutaminyl-tRNA synthase (glutamine-hydrolyzing) activity"/>
    <property type="evidence" value="ECO:0007669"/>
    <property type="project" value="UniProtKB-UniRule"/>
</dbReference>
<evidence type="ECO:0000256" key="3">
    <source>
        <dbReference type="ARBA" id="ARBA00022741"/>
    </source>
</evidence>
<dbReference type="EC" id="6.3.5.7" evidence="8"/>
<keyword evidence="3 8" id="KW-0547">Nucleotide-binding</keyword>
<comment type="catalytic activity">
    <reaction evidence="7 8">
        <text>L-glutamyl-tRNA(Gln) + L-glutamine + ATP + H2O = L-glutaminyl-tRNA(Gln) + L-glutamate + ADP + phosphate + H(+)</text>
        <dbReference type="Rhea" id="RHEA:17521"/>
        <dbReference type="Rhea" id="RHEA-COMP:9681"/>
        <dbReference type="Rhea" id="RHEA-COMP:9684"/>
        <dbReference type="ChEBI" id="CHEBI:15377"/>
        <dbReference type="ChEBI" id="CHEBI:15378"/>
        <dbReference type="ChEBI" id="CHEBI:29985"/>
        <dbReference type="ChEBI" id="CHEBI:30616"/>
        <dbReference type="ChEBI" id="CHEBI:43474"/>
        <dbReference type="ChEBI" id="CHEBI:58359"/>
        <dbReference type="ChEBI" id="CHEBI:78520"/>
        <dbReference type="ChEBI" id="CHEBI:78521"/>
        <dbReference type="ChEBI" id="CHEBI:456216"/>
        <dbReference type="EC" id="6.3.5.7"/>
    </reaction>
</comment>
<dbReference type="PIRSF" id="PIRSF001221">
    <property type="entry name" value="Amidase_fungi"/>
    <property type="match status" value="1"/>
</dbReference>
<dbReference type="Pfam" id="PF01425">
    <property type="entry name" value="Amidase"/>
    <property type="match status" value="1"/>
</dbReference>
<feature type="active site" description="Charge relay system" evidence="8">
    <location>
        <position position="79"/>
    </location>
</feature>
<evidence type="ECO:0000256" key="1">
    <source>
        <dbReference type="ARBA" id="ARBA00008069"/>
    </source>
</evidence>
<organism evidence="10 11">
    <name type="scientific">Succiniclasticum ruminis</name>
    <dbReference type="NCBI Taxonomy" id="40841"/>
    <lineage>
        <taxon>Bacteria</taxon>
        <taxon>Bacillati</taxon>
        <taxon>Bacillota</taxon>
        <taxon>Negativicutes</taxon>
        <taxon>Acidaminococcales</taxon>
        <taxon>Acidaminococcaceae</taxon>
        <taxon>Succiniclasticum</taxon>
    </lineage>
</organism>
<comment type="subunit">
    <text evidence="8">Heterotrimer of A, B and C subunits.</text>
</comment>
<dbReference type="Proteomes" id="UP000198943">
    <property type="component" value="Unassembled WGS sequence"/>
</dbReference>
<evidence type="ECO:0000259" key="9">
    <source>
        <dbReference type="Pfam" id="PF01425"/>
    </source>
</evidence>
<feature type="active site" description="Acyl-ester intermediate" evidence="8">
    <location>
        <position position="178"/>
    </location>
</feature>
<evidence type="ECO:0000256" key="8">
    <source>
        <dbReference type="HAMAP-Rule" id="MF_00120"/>
    </source>
</evidence>
<dbReference type="GO" id="GO:0006412">
    <property type="term" value="P:translation"/>
    <property type="evidence" value="ECO:0007669"/>
    <property type="project" value="UniProtKB-UniRule"/>
</dbReference>
<keyword evidence="4 8" id="KW-0067">ATP-binding</keyword>
<evidence type="ECO:0000256" key="2">
    <source>
        <dbReference type="ARBA" id="ARBA00022598"/>
    </source>
</evidence>
<dbReference type="GO" id="GO:0016740">
    <property type="term" value="F:transferase activity"/>
    <property type="evidence" value="ECO:0007669"/>
    <property type="project" value="UniProtKB-KW"/>
</dbReference>
<evidence type="ECO:0000256" key="6">
    <source>
        <dbReference type="ARBA" id="ARBA00025295"/>
    </source>
</evidence>
<dbReference type="PANTHER" id="PTHR11895:SF151">
    <property type="entry name" value="GLUTAMYL-TRNA(GLN) AMIDOTRANSFERASE SUBUNIT A"/>
    <property type="match status" value="1"/>
</dbReference>
<sequence length="488" mass="52898">MKLYESTVHELHEQLQNKQLSSVELTKAVYDRIEEVEDKVGAYVTLDKENALAQAAKVDAMIAAGETIKPLAGIPGAIKDNISTKGLRTTCSSHILDNFIPVYDAHVIANLRKDETIFLGKTNMDEFAMGSTTETSYMKKTHNAWNLDCVPGGSSGGSAAAIAAGEAIWSLGSDTGGSIRQPASFNGVVGIKPTYGRVSRYGCVAFASSLDQIGPITRDVTDAAIVLNTICGVDAHDSTSLPVDVPDFTKALRQDVKGLRIGLPKEYFGEGINAKVKEQIMLAVEKYKELGAEIVEVSLPHTEYAVITYYIIAPAEASANLARYDGVRYGYRNKEAKSAPEMTKLSRTEGFGSEVKRRIMLGTYVLSSGYYDAYYKKAMQVRTLIRKDFDEVFRNVDVLLTPTSPVTAYPLDGKMDPLAIYMLDVTTIPVNMAGLPGISIPCGFADGMPVGLQLIGKALDEETLLRAAYTFEQATEFHKAVAPLGGNK</sequence>
<dbReference type="RefSeq" id="WP_093729876.1">
    <property type="nucleotide sequence ID" value="NZ_FMYW01000004.1"/>
</dbReference>
<proteinExistence type="inferred from homology"/>
<dbReference type="GO" id="GO:0005524">
    <property type="term" value="F:ATP binding"/>
    <property type="evidence" value="ECO:0007669"/>
    <property type="project" value="UniProtKB-KW"/>
</dbReference>
<dbReference type="GO" id="GO:0030956">
    <property type="term" value="C:glutamyl-tRNA(Gln) amidotransferase complex"/>
    <property type="evidence" value="ECO:0007669"/>
    <property type="project" value="InterPro"/>
</dbReference>
<evidence type="ECO:0000256" key="5">
    <source>
        <dbReference type="ARBA" id="ARBA00022917"/>
    </source>
</evidence>
<gene>
    <name evidence="8" type="primary">gatA</name>
    <name evidence="10" type="ORF">SAMN04487864_104196</name>
</gene>
<dbReference type="SUPFAM" id="SSF75304">
    <property type="entry name" value="Amidase signature (AS) enzymes"/>
    <property type="match status" value="1"/>
</dbReference>
<keyword evidence="11" id="KW-1185">Reference proteome</keyword>